<accession>A0A6G1HZI5</accession>
<dbReference type="InterPro" id="IPR037464">
    <property type="entry name" value="Taspase1"/>
</dbReference>
<keyword evidence="5" id="KW-1185">Reference proteome</keyword>
<feature type="compositionally biased region" description="Polar residues" evidence="3">
    <location>
        <begin position="266"/>
        <end position="276"/>
    </location>
</feature>
<feature type="compositionally biased region" description="Low complexity" evidence="3">
    <location>
        <begin position="223"/>
        <end position="245"/>
    </location>
</feature>
<dbReference type="InterPro" id="IPR029055">
    <property type="entry name" value="Ntn_hydrolases_N"/>
</dbReference>
<dbReference type="InterPro" id="IPR000246">
    <property type="entry name" value="Peptidase_T2"/>
</dbReference>
<keyword evidence="4" id="KW-0378">Hydrolase</keyword>
<dbReference type="FunFam" id="3.60.20.30:FF:000007">
    <property type="entry name" value="Similar to threonine aspartase"/>
    <property type="match status" value="1"/>
</dbReference>
<dbReference type="CDD" id="cd04514">
    <property type="entry name" value="Taspase1_like"/>
    <property type="match status" value="1"/>
</dbReference>
<name>A0A6G1HZI5_9PEZI</name>
<proteinExistence type="predicted"/>
<dbReference type="Proteomes" id="UP000799640">
    <property type="component" value="Unassembled WGS sequence"/>
</dbReference>
<evidence type="ECO:0000256" key="2">
    <source>
        <dbReference type="PIRSR" id="PIRSR600246-3"/>
    </source>
</evidence>
<evidence type="ECO:0000313" key="4">
    <source>
        <dbReference type="EMBL" id="KAF2401440.1"/>
    </source>
</evidence>
<dbReference type="EMBL" id="ML996693">
    <property type="protein sequence ID" value="KAF2401440.1"/>
    <property type="molecule type" value="Genomic_DNA"/>
</dbReference>
<feature type="active site" description="Nucleophile" evidence="1">
    <location>
        <position position="328"/>
    </location>
</feature>
<dbReference type="SUPFAM" id="SSF56235">
    <property type="entry name" value="N-terminal nucleophile aminohydrolases (Ntn hydrolases)"/>
    <property type="match status" value="1"/>
</dbReference>
<dbReference type="GO" id="GO:0051604">
    <property type="term" value="P:protein maturation"/>
    <property type="evidence" value="ECO:0007669"/>
    <property type="project" value="TreeGrafter"/>
</dbReference>
<sequence>MADTAAGLGLKHRHGKSELCAIFVHAGAGFHSTANEHVHLEACHSASQLAMAVLKSGGSAVDAVEIAVKVLEDREITNAGYGSNLSMDGVVECDALVVDHMGRSGGVGAIVQVKNPVMAARQVLERSTHPLSLRRVPPNLLVGQGATDFAFEVGIPLAPHDALVSPAARDRWIRWRADLQEAEQRLRQKGLDSPSIASACTNPLQRDIEINRARESHTRSLKRSASTSRQSSMSSQAAADSRALAQARAIHEASMNPLINSSQVLPTQQSLAEASESSLTDSSFPPLPSLTPSPVNKADRTPSSPVSRLNLDAAPIGPAPQQDNITDTVGAIAVDSYGNIACAASSGGIGMKHRGRVGPAALVGVGAAVIPINPNDSGKNCIAAVTSGTGEHMATTLASALCADRLYTQQKRTDRGTFEHAGDDDIMRAFIERDFMGAVKNSTSTGAIGILTVRKNKSGIWLYYAHNTDSFAMASMGSEDLEPHLTMSRRGAPSVIANGGRFIRRRREKKVKTSQS</sequence>
<dbReference type="GO" id="GO:0004298">
    <property type="term" value="F:threonine-type endopeptidase activity"/>
    <property type="evidence" value="ECO:0007669"/>
    <property type="project" value="InterPro"/>
</dbReference>
<gene>
    <name evidence="4" type="ORF">EJ06DRAFT_576376</name>
</gene>
<reference evidence="4" key="1">
    <citation type="journal article" date="2020" name="Stud. Mycol.">
        <title>101 Dothideomycetes genomes: a test case for predicting lifestyles and emergence of pathogens.</title>
        <authorList>
            <person name="Haridas S."/>
            <person name="Albert R."/>
            <person name="Binder M."/>
            <person name="Bloem J."/>
            <person name="Labutti K."/>
            <person name="Salamov A."/>
            <person name="Andreopoulos B."/>
            <person name="Baker S."/>
            <person name="Barry K."/>
            <person name="Bills G."/>
            <person name="Bluhm B."/>
            <person name="Cannon C."/>
            <person name="Castanera R."/>
            <person name="Culley D."/>
            <person name="Daum C."/>
            <person name="Ezra D."/>
            <person name="Gonzalez J."/>
            <person name="Henrissat B."/>
            <person name="Kuo A."/>
            <person name="Liang C."/>
            <person name="Lipzen A."/>
            <person name="Lutzoni F."/>
            <person name="Magnuson J."/>
            <person name="Mondo S."/>
            <person name="Nolan M."/>
            <person name="Ohm R."/>
            <person name="Pangilinan J."/>
            <person name="Park H.-J."/>
            <person name="Ramirez L."/>
            <person name="Alfaro M."/>
            <person name="Sun H."/>
            <person name="Tritt A."/>
            <person name="Yoshinaga Y."/>
            <person name="Zwiers L.-H."/>
            <person name="Turgeon B."/>
            <person name="Goodwin S."/>
            <person name="Spatafora J."/>
            <person name="Crous P."/>
            <person name="Grigoriev I."/>
        </authorList>
    </citation>
    <scope>NUCLEOTIDE SEQUENCE</scope>
    <source>
        <strain evidence="4">CBS 262.69</strain>
    </source>
</reference>
<dbReference type="PANTHER" id="PTHR10188:SF8">
    <property type="entry name" value="THREONINE ASPARTASE 1"/>
    <property type="match status" value="1"/>
</dbReference>
<dbReference type="Gene3D" id="3.60.20.30">
    <property type="entry name" value="(Glycosyl)asparaginase"/>
    <property type="match status" value="1"/>
</dbReference>
<feature type="region of interest" description="Disordered" evidence="3">
    <location>
        <begin position="266"/>
        <end position="322"/>
    </location>
</feature>
<dbReference type="OrthoDB" id="77601at2759"/>
<organism evidence="4 5">
    <name type="scientific">Trichodelitschia bisporula</name>
    <dbReference type="NCBI Taxonomy" id="703511"/>
    <lineage>
        <taxon>Eukaryota</taxon>
        <taxon>Fungi</taxon>
        <taxon>Dikarya</taxon>
        <taxon>Ascomycota</taxon>
        <taxon>Pezizomycotina</taxon>
        <taxon>Dothideomycetes</taxon>
        <taxon>Dothideomycetes incertae sedis</taxon>
        <taxon>Phaeotrichales</taxon>
        <taxon>Phaeotrichaceae</taxon>
        <taxon>Trichodelitschia</taxon>
    </lineage>
</organism>
<dbReference type="Pfam" id="PF01112">
    <property type="entry name" value="Asparaginase_2"/>
    <property type="match status" value="2"/>
</dbReference>
<evidence type="ECO:0000313" key="5">
    <source>
        <dbReference type="Proteomes" id="UP000799640"/>
    </source>
</evidence>
<evidence type="ECO:0000256" key="1">
    <source>
        <dbReference type="PIRSR" id="PIRSR600246-1"/>
    </source>
</evidence>
<feature type="compositionally biased region" description="Polar residues" evidence="3">
    <location>
        <begin position="195"/>
        <end position="204"/>
    </location>
</feature>
<protein>
    <submittedName>
        <fullName evidence="4">N-terminal nucleophile aminohydrolase</fullName>
    </submittedName>
</protein>
<feature type="site" description="Cleavage; by autolysis" evidence="2">
    <location>
        <begin position="327"/>
        <end position="328"/>
    </location>
</feature>
<dbReference type="GO" id="GO:0005737">
    <property type="term" value="C:cytoplasm"/>
    <property type="evidence" value="ECO:0007669"/>
    <property type="project" value="TreeGrafter"/>
</dbReference>
<feature type="region of interest" description="Disordered" evidence="3">
    <location>
        <begin position="186"/>
        <end position="245"/>
    </location>
</feature>
<evidence type="ECO:0000256" key="3">
    <source>
        <dbReference type="SAM" id="MobiDB-lite"/>
    </source>
</evidence>
<feature type="compositionally biased region" description="Basic and acidic residues" evidence="3">
    <location>
        <begin position="206"/>
        <end position="218"/>
    </location>
</feature>
<dbReference type="PANTHER" id="PTHR10188">
    <property type="entry name" value="L-ASPARAGINASE"/>
    <property type="match status" value="1"/>
</dbReference>
<dbReference type="AlphaFoldDB" id="A0A6G1HZI5"/>